<dbReference type="GeneID" id="37045217"/>
<comment type="subcellular location">
    <subcellularLocation>
        <location evidence="1">Cell membrane</location>
        <topology evidence="1">Multi-pass membrane protein</topology>
    </subcellularLocation>
</comment>
<dbReference type="GO" id="GO:0005886">
    <property type="term" value="C:plasma membrane"/>
    <property type="evidence" value="ECO:0007669"/>
    <property type="project" value="UniProtKB-SubCell"/>
</dbReference>
<evidence type="ECO:0000256" key="8">
    <source>
        <dbReference type="ARBA" id="ARBA00022989"/>
    </source>
</evidence>
<evidence type="ECO:0000256" key="6">
    <source>
        <dbReference type="ARBA" id="ARBA00022741"/>
    </source>
</evidence>
<evidence type="ECO:0000259" key="13">
    <source>
        <dbReference type="PROSITE" id="PS50893"/>
    </source>
</evidence>
<dbReference type="InterPro" id="IPR017871">
    <property type="entry name" value="ABC_transporter-like_CS"/>
</dbReference>
<organism evidence="14 15">
    <name type="scientific">Acaromyces ingoldii</name>
    <dbReference type="NCBI Taxonomy" id="215250"/>
    <lineage>
        <taxon>Eukaryota</taxon>
        <taxon>Fungi</taxon>
        <taxon>Dikarya</taxon>
        <taxon>Basidiomycota</taxon>
        <taxon>Ustilaginomycotina</taxon>
        <taxon>Exobasidiomycetes</taxon>
        <taxon>Exobasidiales</taxon>
        <taxon>Cryptobasidiaceae</taxon>
        <taxon>Acaromyces</taxon>
    </lineage>
</organism>
<evidence type="ECO:0000256" key="9">
    <source>
        <dbReference type="ARBA" id="ARBA00023136"/>
    </source>
</evidence>
<dbReference type="EMBL" id="KZ819638">
    <property type="protein sequence ID" value="PWN88499.1"/>
    <property type="molecule type" value="Genomic_DNA"/>
</dbReference>
<proteinExistence type="inferred from homology"/>
<dbReference type="InterPro" id="IPR003593">
    <property type="entry name" value="AAA+_ATPase"/>
</dbReference>
<dbReference type="Gene3D" id="3.40.50.300">
    <property type="entry name" value="P-loop containing nucleotide triphosphate hydrolases"/>
    <property type="match status" value="2"/>
</dbReference>
<dbReference type="GO" id="GO:0005524">
    <property type="term" value="F:ATP binding"/>
    <property type="evidence" value="ECO:0007669"/>
    <property type="project" value="UniProtKB-KW"/>
</dbReference>
<feature type="region of interest" description="Disordered" evidence="11">
    <location>
        <begin position="21"/>
        <end position="48"/>
    </location>
</feature>
<feature type="transmembrane region" description="Helical" evidence="12">
    <location>
        <begin position="1411"/>
        <end position="1428"/>
    </location>
</feature>
<gene>
    <name evidence="14" type="ORF">FA10DRAFT_276028</name>
</gene>
<dbReference type="CDD" id="cd03232">
    <property type="entry name" value="ABCG_PDR_domain2"/>
    <property type="match status" value="1"/>
</dbReference>
<dbReference type="InterPro" id="IPR034001">
    <property type="entry name" value="ABCG_PDR_1"/>
</dbReference>
<feature type="transmembrane region" description="Helical" evidence="12">
    <location>
        <begin position="733"/>
        <end position="754"/>
    </location>
</feature>
<dbReference type="SUPFAM" id="SSF52540">
    <property type="entry name" value="P-loop containing nucleoside triphosphate hydrolases"/>
    <property type="match status" value="2"/>
</dbReference>
<keyword evidence="6" id="KW-0547">Nucleotide-binding</keyword>
<dbReference type="InterPro" id="IPR034003">
    <property type="entry name" value="ABCG_PDR_2"/>
</dbReference>
<evidence type="ECO:0000256" key="4">
    <source>
        <dbReference type="ARBA" id="ARBA00022475"/>
    </source>
</evidence>
<dbReference type="InterPro" id="IPR003439">
    <property type="entry name" value="ABC_transporter-like_ATP-bd"/>
</dbReference>
<keyword evidence="9 12" id="KW-0472">Membrane</keyword>
<dbReference type="InterPro" id="IPR010929">
    <property type="entry name" value="PDR_CDR_ABC"/>
</dbReference>
<dbReference type="PROSITE" id="PS00211">
    <property type="entry name" value="ABC_TRANSPORTER_1"/>
    <property type="match status" value="1"/>
</dbReference>
<keyword evidence="3" id="KW-0813">Transport</keyword>
<dbReference type="Pfam" id="PF19055">
    <property type="entry name" value="ABC2_membrane_7"/>
    <property type="match status" value="1"/>
</dbReference>
<accession>A0A316YH23</accession>
<protein>
    <recommendedName>
        <fullName evidence="13">ABC transporter domain-containing protein</fullName>
    </recommendedName>
</protein>
<dbReference type="SMART" id="SM00382">
    <property type="entry name" value="AAA"/>
    <property type="match status" value="2"/>
</dbReference>
<evidence type="ECO:0000256" key="7">
    <source>
        <dbReference type="ARBA" id="ARBA00022840"/>
    </source>
</evidence>
<evidence type="ECO:0000256" key="12">
    <source>
        <dbReference type="SAM" id="Phobius"/>
    </source>
</evidence>
<keyword evidence="8 12" id="KW-1133">Transmembrane helix</keyword>
<dbReference type="GO" id="GO:0140359">
    <property type="term" value="F:ABC-type transporter activity"/>
    <property type="evidence" value="ECO:0007669"/>
    <property type="project" value="InterPro"/>
</dbReference>
<dbReference type="InterPro" id="IPR043926">
    <property type="entry name" value="ABCG_dom"/>
</dbReference>
<evidence type="ECO:0000256" key="11">
    <source>
        <dbReference type="SAM" id="MobiDB-lite"/>
    </source>
</evidence>
<evidence type="ECO:0000313" key="14">
    <source>
        <dbReference type="EMBL" id="PWN88499.1"/>
    </source>
</evidence>
<dbReference type="PANTHER" id="PTHR19241">
    <property type="entry name" value="ATP-BINDING CASSETTE TRANSPORTER"/>
    <property type="match status" value="1"/>
</dbReference>
<feature type="transmembrane region" description="Helical" evidence="12">
    <location>
        <begin position="1176"/>
        <end position="1197"/>
    </location>
</feature>
<dbReference type="InterPro" id="IPR027417">
    <property type="entry name" value="P-loop_NTPase"/>
</dbReference>
<evidence type="ECO:0000256" key="2">
    <source>
        <dbReference type="ARBA" id="ARBA00006012"/>
    </source>
</evidence>
<comment type="similarity">
    <text evidence="2">Belongs to the ABC transporter superfamily. ABCG family. PDR (TC 3.A.1.205) subfamily.</text>
</comment>
<sequence length="1439" mass="160316">MSGHRDTSSLAQSIPAYSGGQLLQSLTRTRSMRSDHTRQRRHSGDDQTIDEIQIQVSEAALDEADSVRTKDGSAEKGKRWSMTDDLIDLQAKYADSATMVRKLGVTFNNLTVKASQMGVTYQETVLSQFVPRFSRPGQSGQQQVILDNVHGCVKPGEMLLVLGRPGAGCTSLLRMLSNHREGYGHVSGDVKYGNMSSKEAKRYQGQIIMNTEEEIFFPTLTVGQTMDFATRMKVPLHLPKGANSPEEAARVCRDFLLKSMGISHTKDTMVGNEFVRGVSGGERKRVSIVECMATRGSVFCWDNSTRGLDASTALEWTKAMRAMTDVLGLTTIVTLYQAGNGIYDLFDKVLILDEGKQLYYGPRQEAVPFMNELGFYCDPAANKGDFLTGVCVPTERKILEGYESTFPRTNTDIREAYQGSPIRSTLEAEYDYPSSKEAKENTAEFQAIVAGEKARFLPKKSTLTTSFTAQVLNCIVRQYQIMWGDKATFIIKQVCALVQALVCGSLFYNAPDNSSGLFLKGGALFFGVLYNSLMAMSEVTDSFTGRPVMAKHRAFSLNHPAAFCIAQIVADIPVLLFQITHFGIILYFMAGLKNTADAFFTFWAVLFATTMCMTAMFRACGAAFPTFDSASKVSGGLINASVMYAGYMIHKPDMHPWFVWIYWINPLAYAFESLMGTKFRHATISCVGPNVIPNGPGDWPNRSCAGISGAVQGADFVTGEQYLGSLSYNDSRVWRNFGIIWAWWLFYIAATFFFTCRWRQQGQGGSNLLPIDIEGVPTSTQEKSSGRNVAVNGDSKTRNGADLVRNTSIFTWKNLTYTVKTQSGERTLLDNVQGWVKPGVLAALMGTSGAGKTTLLDVLAQRKTDGTIHGSILVDGRPLSVSFQRSAGYCEQLDVHESFATVREALEFSALLRQPREVPREEKLAYVDTIIDLLELHDLEHTLIGKIGAGLTVEQRKRVTIGVELVSKPSIIIFLDEPTSGLDGQAAYNTVRFLRKLADVGQAVLVTIHQPSAQLFAQFDSLLLLAKGGKTVYFGDIGEDAKTIKEYFGKRGAPCPEDCNPAEHMIDVVSGTMSQNKDWNEVWLASEEHAKVVKQLDMMIETAANKPPGYKEDGREFATSLWEQTRIVTKRMNMALFRDTDYINSKFTLHIICALFNGFTFWKIGDGVSELQLKLFSIFNFIFVAPGVIAQLQPLFIDRRDIFETREKKSKMYHWAPFVTGLIVSELPYLVLCAIVYFCCWYFTVGFDGAAKYAGSTLFCMIFYEFLYTGMGQFIAAYAPNAVFATLVNPLVIGMLVCFCGVLVPYSQIQEFWRYWIYWINPFNYLIGALLTFALWDKPVNCKPGEFALFNPPSGQTCAAYLTSYLQNSPGANLVNPDAVESCKVCQYTMGSDYLKTVNIKHYYYGWRDNAIVVLFCFSSYGLVYLFLKLRTKRSKKAE</sequence>
<dbReference type="GO" id="GO:0016887">
    <property type="term" value="F:ATP hydrolysis activity"/>
    <property type="evidence" value="ECO:0007669"/>
    <property type="project" value="InterPro"/>
</dbReference>
<dbReference type="Pfam" id="PF06422">
    <property type="entry name" value="PDR_CDR"/>
    <property type="match status" value="1"/>
</dbReference>
<feature type="transmembrane region" description="Helical" evidence="12">
    <location>
        <begin position="1218"/>
        <end position="1244"/>
    </location>
</feature>
<evidence type="ECO:0000256" key="10">
    <source>
        <dbReference type="ARBA" id="ARBA00023180"/>
    </source>
</evidence>
<evidence type="ECO:0000256" key="5">
    <source>
        <dbReference type="ARBA" id="ARBA00022692"/>
    </source>
</evidence>
<evidence type="ECO:0000313" key="15">
    <source>
        <dbReference type="Proteomes" id="UP000245768"/>
    </source>
</evidence>
<dbReference type="Proteomes" id="UP000245768">
    <property type="component" value="Unassembled WGS sequence"/>
</dbReference>
<dbReference type="CDD" id="cd03233">
    <property type="entry name" value="ABCG_PDR_domain1"/>
    <property type="match status" value="1"/>
</dbReference>
<keyword evidence="5 12" id="KW-0812">Transmembrane</keyword>
<dbReference type="PROSITE" id="PS50893">
    <property type="entry name" value="ABC_TRANSPORTER_2"/>
    <property type="match status" value="2"/>
</dbReference>
<dbReference type="InterPro" id="IPR013525">
    <property type="entry name" value="ABC2_TM"/>
</dbReference>
<feature type="transmembrane region" description="Helical" evidence="12">
    <location>
        <begin position="600"/>
        <end position="621"/>
    </location>
</feature>
<dbReference type="FunFam" id="3.40.50.300:FF:000054">
    <property type="entry name" value="ABC multidrug transporter atrF"/>
    <property type="match status" value="1"/>
</dbReference>
<keyword evidence="4" id="KW-1003">Cell membrane</keyword>
<feature type="transmembrane region" description="Helical" evidence="12">
    <location>
        <begin position="561"/>
        <end position="588"/>
    </location>
</feature>
<evidence type="ECO:0000256" key="3">
    <source>
        <dbReference type="ARBA" id="ARBA00022448"/>
    </source>
</evidence>
<keyword evidence="10" id="KW-0325">Glycoprotein</keyword>
<feature type="transmembrane region" description="Helical" evidence="12">
    <location>
        <begin position="1282"/>
        <end position="1304"/>
    </location>
</feature>
<dbReference type="OrthoDB" id="245989at2759"/>
<keyword evidence="7" id="KW-0067">ATP-binding</keyword>
<dbReference type="RefSeq" id="XP_025375697.1">
    <property type="nucleotide sequence ID" value="XM_025523301.1"/>
</dbReference>
<keyword evidence="15" id="KW-1185">Reference proteome</keyword>
<evidence type="ECO:0000256" key="1">
    <source>
        <dbReference type="ARBA" id="ARBA00004651"/>
    </source>
</evidence>
<dbReference type="FunFam" id="3.40.50.300:FF:001465">
    <property type="entry name" value="ABC multidrug transporter (Eurofung)"/>
    <property type="match status" value="1"/>
</dbReference>
<reference evidence="14 15" key="1">
    <citation type="journal article" date="2018" name="Mol. Biol. Evol.">
        <title>Broad Genomic Sampling Reveals a Smut Pathogenic Ancestry of the Fungal Clade Ustilaginomycotina.</title>
        <authorList>
            <person name="Kijpornyongpan T."/>
            <person name="Mondo S.J."/>
            <person name="Barry K."/>
            <person name="Sandor L."/>
            <person name="Lee J."/>
            <person name="Lipzen A."/>
            <person name="Pangilinan J."/>
            <person name="LaButti K."/>
            <person name="Hainaut M."/>
            <person name="Henrissat B."/>
            <person name="Grigoriev I.V."/>
            <person name="Spatafora J.W."/>
            <person name="Aime M.C."/>
        </authorList>
    </citation>
    <scope>NUCLEOTIDE SEQUENCE [LARGE SCALE GENOMIC DNA]</scope>
    <source>
        <strain evidence="14 15">MCA 4198</strain>
    </source>
</reference>
<feature type="transmembrane region" description="Helical" evidence="12">
    <location>
        <begin position="1316"/>
        <end position="1336"/>
    </location>
</feature>
<feature type="transmembrane region" description="Helical" evidence="12">
    <location>
        <begin position="1250"/>
        <end position="1270"/>
    </location>
</feature>
<dbReference type="Pfam" id="PF01061">
    <property type="entry name" value="ABC2_membrane"/>
    <property type="match status" value="2"/>
</dbReference>
<feature type="domain" description="ABC transporter" evidence="13">
    <location>
        <begin position="810"/>
        <end position="1053"/>
    </location>
</feature>
<name>A0A316YH23_9BASI</name>
<dbReference type="InParanoid" id="A0A316YH23"/>
<dbReference type="STRING" id="215250.A0A316YH23"/>
<feature type="compositionally biased region" description="Basic and acidic residues" evidence="11">
    <location>
        <begin position="32"/>
        <end position="45"/>
    </location>
</feature>
<feature type="domain" description="ABC transporter" evidence="13">
    <location>
        <begin position="125"/>
        <end position="379"/>
    </location>
</feature>
<feature type="transmembrane region" description="Helical" evidence="12">
    <location>
        <begin position="1147"/>
        <end position="1164"/>
    </location>
</feature>
<dbReference type="Pfam" id="PF00005">
    <property type="entry name" value="ABC_tran"/>
    <property type="match status" value="2"/>
</dbReference>